<dbReference type="Gene3D" id="3.10.490.20">
    <property type="match status" value="1"/>
</dbReference>
<keyword evidence="13" id="KW-0969">Cilium</keyword>
<dbReference type="GO" id="GO:0031514">
    <property type="term" value="C:motile cilium"/>
    <property type="evidence" value="ECO:0007669"/>
    <property type="project" value="UniProtKB-SubCell"/>
</dbReference>
<dbReference type="InterPro" id="IPR041466">
    <property type="entry name" value="Dynein_AAA5_ext"/>
</dbReference>
<dbReference type="Pfam" id="PF08393">
    <property type="entry name" value="DHC_N2"/>
    <property type="match status" value="1"/>
</dbReference>
<dbReference type="FunFam" id="3.40.50.300:FF:001328">
    <property type="entry name" value="Dynein heavy chain 6, axonemal"/>
    <property type="match status" value="1"/>
</dbReference>
<dbReference type="SUPFAM" id="SSF52540">
    <property type="entry name" value="P-loop containing nucleoside triphosphate hydrolases"/>
    <property type="match status" value="4"/>
</dbReference>
<dbReference type="Pfam" id="PF22597">
    <property type="entry name" value="DYN_lid"/>
    <property type="match status" value="1"/>
</dbReference>
<comment type="subunit">
    <text evidence="4">Consists of at least two heavy chains and a number of intermediate and light chains.</text>
</comment>
<dbReference type="Pfam" id="PF12780">
    <property type="entry name" value="AAA_8"/>
    <property type="match status" value="1"/>
</dbReference>
<dbReference type="Gene3D" id="3.40.50.300">
    <property type="entry name" value="P-loop containing nucleotide triphosphate hydrolases"/>
    <property type="match status" value="5"/>
</dbReference>
<dbReference type="GO" id="GO:0008569">
    <property type="term" value="F:minus-end-directed microtubule motor activity"/>
    <property type="evidence" value="ECO:0007669"/>
    <property type="project" value="InterPro"/>
</dbReference>
<comment type="subcellular location">
    <subcellularLocation>
        <location evidence="1">Cell projection</location>
        <location evidence="1">Cilium</location>
        <location evidence="1">Flagellum</location>
    </subcellularLocation>
    <subcellularLocation>
        <location evidence="2">Cytoplasm</location>
        <location evidence="2">Cytoskeleton</location>
        <location evidence="2">Cilium axoneme</location>
    </subcellularLocation>
</comment>
<dbReference type="InterPro" id="IPR041658">
    <property type="entry name" value="AAA_lid_11"/>
</dbReference>
<evidence type="ECO:0000313" key="24">
    <source>
        <dbReference type="Proteomes" id="UP000050792"/>
    </source>
</evidence>
<dbReference type="InterPro" id="IPR004273">
    <property type="entry name" value="Dynein_heavy_D6_P-loop"/>
</dbReference>
<dbReference type="PANTHER" id="PTHR22878">
    <property type="entry name" value="DYNEIN HEAVY CHAIN 6, AXONEMAL-LIKE-RELATED"/>
    <property type="match status" value="1"/>
</dbReference>
<comment type="function">
    <text evidence="17">Force generating protein of respiratory cilia. Produces force towards the minus ends of microtubules. Dynein has ATPase activity; the force-producing power stroke is thought to occur on release of ADP. Involved in sperm motility; implicated in sperm flagellar assembly.</text>
</comment>
<keyword evidence="24" id="KW-1185">Reference proteome</keyword>
<dbReference type="Pfam" id="PF12775">
    <property type="entry name" value="AAA_7"/>
    <property type="match status" value="1"/>
</dbReference>
<dbReference type="Gene3D" id="1.20.920.20">
    <property type="match status" value="1"/>
</dbReference>
<evidence type="ECO:0000256" key="14">
    <source>
        <dbReference type="ARBA" id="ARBA00023175"/>
    </source>
</evidence>
<dbReference type="FunFam" id="1.20.920.30:FF:000002">
    <property type="entry name" value="Dynein axonemal heavy chain 3"/>
    <property type="match status" value="1"/>
</dbReference>
<keyword evidence="10" id="KW-0282">Flagellum</keyword>
<dbReference type="Pfam" id="PF03028">
    <property type="entry name" value="Dynein_heavy"/>
    <property type="match status" value="1"/>
</dbReference>
<dbReference type="Pfam" id="PF12777">
    <property type="entry name" value="MT"/>
    <property type="match status" value="1"/>
</dbReference>
<dbReference type="InterPro" id="IPR054354">
    <property type="entry name" value="DYNC2H1-like_lid"/>
</dbReference>
<dbReference type="GO" id="GO:0005858">
    <property type="term" value="C:axonemal dynein complex"/>
    <property type="evidence" value="ECO:0007669"/>
    <property type="project" value="UniProtKB-ARBA"/>
</dbReference>
<name>A0AA85FPX5_9TREM</name>
<dbReference type="InterPro" id="IPR026983">
    <property type="entry name" value="DHC"/>
</dbReference>
<evidence type="ECO:0000256" key="1">
    <source>
        <dbReference type="ARBA" id="ARBA00004230"/>
    </source>
</evidence>
<dbReference type="Gene3D" id="1.20.58.1120">
    <property type="match status" value="1"/>
</dbReference>
<dbReference type="Proteomes" id="UP000050792">
    <property type="component" value="Unassembled WGS sequence"/>
</dbReference>
<dbReference type="FunFam" id="1.20.1270.280:FF:000001">
    <property type="entry name" value="dynein heavy chain 7, axonemal"/>
    <property type="match status" value="1"/>
</dbReference>
<dbReference type="Gene3D" id="1.10.287.2620">
    <property type="match status" value="1"/>
</dbReference>
<dbReference type="Gene3D" id="1.20.140.100">
    <property type="entry name" value="Dynein heavy chain, N-terminal domain 2"/>
    <property type="match status" value="1"/>
</dbReference>
<sequence>MDLNSPVRRQLMPLPQVERIKLEIAEKDKDPQLQKFLAYSLANQKKMQVNLQNIRRAHAEYRRTQVRLATLPIPKESPFVPNFMVSDKLKLTKNYNIMKSYVESSIIPQIQDEWLQNILAKAPSKLKTGRECKLNEILTEVKEHFLESLRKSLTSQTLKRPNLPQFLEDEVLIKREVSSIISSHQSWHSDHVKHKKKLVSQLMITYHHMQKILCLCHQEFSNMRLTNVLKYRELGAIDFGELRTLIQKEIDTNCEYLLKNWYPKVVKLFSDKTSVPKLKTKNLENFFNCVSTLLSIQIKQFLQRNLLEWVDIFDEDHKEYLPTLKMYLTYEDQTILFYPSSSDLEDLIFSITGLISNSLQNIQTVQSWLNSSPIPMYIETKIPPDVYEICKQKLKEAVKRYFEVPQQYLTKVIVEPYSFIFDGREAKKVEEFLGSNKQFKEYCEYINKLHDLANEVMNLPNTEYFDLIQLDCGDVKIGLYKECYRLANLLLDRVVSDFTRNNDEICATFEEIRNRCHTIPQNSEELIDMIQYMEEARCQGMIRMTEKISLTMEYLNYLLDVYFFGPEELAKNSAVLTWKTRIIPEFDANDKLQERMRAVGEAAVVAKREKLVAELNRLKNRVDEFNDYGEVDAEMQNQYVQDVRGVLKRLQDAENEKMWINKEEDLYKLQISNYPELEEIRNLAEPFLRLFTTVVKYSKSERRWLYGEFDKLNAEAIDAEVEEYWRELYKLQKLFTAKYKKMTMEADERNRERKRRRRLASIDTGTTVSEVVTKEDVTKTVEQEDDEMEEVKPPAALNIIKDVQNEMKKFKENIPIIAILCNPGIRKRHWDAMSQIAGKDLTPDSGTSLAKMLQLNLDTFMEQFASISSGASKEFTLETNMNKMHDDWTEISFNLIPYRESGIFILASVDDIQQMLDDQISKTQTMRGSPFIKPFEKEIKAWEERLLHIQETLDEWLKMQAQWLYLDPIFSSEDIMQQMPEEGRLFQVVNRNFKDIMKNTVKDPNVLKATDFLGILDKIKDSNGLLDKINKGLNAYLEKKRLYFARFFFLSNDEMLEILSETKDPLRVQPHLKKCFEGIAKLEFDDQLNIKAMFSSEGEKVQLSQPISTSEARGSVEKWLLQVEKIMLMSVRDVIAAAIEAYEKEDRELWVCQWPGQVVLCVSQIYWTSEVHESLIYGIKGLENYYKKLDQQMSATVKLVRGKLNAQQRITLGALVVIDVHARDVVHDMIKLGVTSENDFNWLSQLRYYWENENVEVKLTNAKVSYAYEYLGNSPRLVITPLTDRCYRTLIGAYHLNLNGAPEGPAGTGKTETTKDLAKALAVQCVVFNCSDGLDYIAMGKFFKGLASSGAWACFDEFNRIELEVLSVVAQQILCIIRAIQSHLEVFVFEGTELTLNRNCYVCITMNPGYAGRSELPDNLKVLFRPVAMMVPDYAMIGEISLYSYGFMDARSLSVKIVTTYRLCSEQLSSQAHYDYGMRAVKAVLQAAGNLKLKYPDENENIILLRSIIDVNLPKFLAHDIPLFRGIISDLFPGVMLPEADYSIFLAEVHKVCQERNIQAVNFFSEKIIQTYEMMIVRHGFMLVGEPFGSKTTVLHTLATVMTRLNENGHDEYEKVVYKTINPKAITMGQLFGEFDPVSHEWTDGVTANTFREFASTDTPDRKWVVFDGPIDTLWIESMNTVLDDNKKLCLMSGEIIQMSRVMSLIFETMDLSQASPATVSRCGMIYMEPLSLGWRPLVRSWINRLPTSLTTGDTKDMINSFFEWSLDPCMEFIQTNCRTLVATRQGNLVTSCLGFIDMLIEDVANEEDANENRYLRLWLQTSIVFGIVWGIGGCLDYNSRQKFDHFLRNLLSGTNEKHPLPKELGQKLDFPFPESGLVYDYYYKFKSRGSWRHWNEKNKTDDQVSDRKIREIIVPTMDTARYKFIVDLCMKKHRPLLYVGPTGTGKSVYVQEKLMREIDKDKYVAYFVNFSAQTSANQTQFIVMSKIDRRRKGVYGPPIGKTAVLFVDDLNMPTKEIYGAQPPIELLRMFLDHGYWYDLKDTSKLTLQDIHLIGAMGPPGGGRNDVTQRFMRHFHVISMTPFNDETMTKIFSTLMNIYIRSQEFSSEYITVGQIIVSSTLEVYKAAIENLLPTPAKSHYLFNLRDFSRVILGVCLIQKDRIESKHTFSRLWAHEVMRVFYDRLTDDADRTWLYEFIKRCLQNNFKEKFDQLFAHLTSKEGEEIDETHMRSYLMFGDFMNPESMPEDRVYEEIKDIQAMYPVVERCLEDYNNANKKKMSLVIFRYVLEHLSRICRILRVPGGHALLVGVGGSGRQSLTRLASAMAGYTVFQPEISKNYGKNEWREDIKTLLRRAGAEGKSTVFLMTDSQIKEETFLEDVDSLLNSGEVPNLYSSEEKAELMDIIQSSLAASGGNKSVDLSPLALYALFVDRCREKLHVVIAFSPIGEAFRNRLRQFPALINCCTIDWFQSWPEDGLVRVANKAIQNLDIEDHVRESTVHLFKYFHTSITPLAEKFLMNLGRKTYVTPTSYLELIDSFQRLLTQKQNETMKAKMRYVNGLDKLAFAAEQVADMQIKLEELQPQLVLASRENEKLLTVIATESVTVEEQRVKVKAEEEVVNQKADASKALSDECRADLAEAQPALEAALSALDTLKPSDITIVKSMQNPPPGVKLVMEGVCVMRDIKPDKINDPSGTGKKINDYWGPSKKLLGDLNFLNLLKEYDKDNINPTIMQRIRKDFMTNPEFDPTKVARASSAAEGLCKWILAMEQYDRVAKIVAPKRIKLAEAEEELAENMACLKKTQDALAEVEAKLENLQNQLGSTQNEKKRLEDEVSNCATKLERATKLIGGLGGEKDRWHQAAEYLEKLYDNLIGDVLISAGIIAYLGPFTSTYREECISNWIIQCKQQNITCSEPFSLTQCLGDPVKIQQWNIDGLPRDAFSIDNSVIVANARRWPLMIDPQGQANKWIKNMEKDTGITVVKLTDSDFIRNLENGIQFGTPILLENVGEDLDPSLEPLLLKQTFRQGGVDMIRLGENIIEYSKDFRLYITTKLRNPHYLPEIAVKVSLLNFMITLEGLEDQLLGIVVAKEKPELEEARQELIVTTANNKRMLKETEDKILATLSESEGNILENEAAIEILDSSKLISDDILKKQKVAEETQKKIDNARMDYSPIAKHSAVLFFSLTDLPNIDPMYQYSLAWFVNLYVNSIHDSNKSKILERRLRYLKDHFEYNLYTNVCRSLFEKHKVLFAFSMCINIVKSRGELEMNEFMFFLTGGIGLENKLANPANNWLSDKCWDEICRLSTIKGFETFREHFTTHLNEWKQYYDSKDPQEDKLPEPWDKLDVFKTLIILRCIRPDKVVPGVMNYVREKLGRKFVEPPPFDLAKSYQDSSCTTPLIFILSPGADPTMALLKFATDKNFGGARFQSISLGQGQGPIAAKMIAQGKQDGSWVLLQNCHLAVSWMTALEKICEDMTVENTNASFRLWLTSYPSPKFPVTVLQNGIKMTNEPPTGLRQNLLQSYLNDPISDPEFFNGCPNKEAIFEKLLFGLCFFHALVQERIKFGPLGWNIPYGFNESDLRISVRQLQMFVNEYDKFPYDAIQYMTGECNYGGRVTDERDRRCLMTILLDFLCQNVVSDPHYKFSPSGLYYAPPKMEYNEYLEFIKGLPAVQAPEVFGMHENVDITRELSETRTLFDSLLLTVGQTSSEVGGFTDSRIDAIANDILGKLPNAFDISEAYKKYPVKYEESMNTVLVQEMERFNNLTAIIKSTLNDLRKAIKGLAIMSDSLESLATALSIGKLPALWAHRSYPSLKPLGSYISDLLGRLNFFQEWFINDKPSTYWVSGFFFTQAFLTGVLQNYARRTKIPIDLLAFDFEVRPTHKETKDPSNGAYIHGLFLDGCRWDYDSMELGEQYPKILNEPMPIIWLKPMIREELEALSTKLIRYSCPVYKTSERRGTLSTTGHSTNFVLPILLPTSVNPNHWIKRGAALLCQLDD</sequence>
<dbReference type="GO" id="GO:0005524">
    <property type="term" value="F:ATP binding"/>
    <property type="evidence" value="ECO:0007669"/>
    <property type="project" value="UniProtKB-KW"/>
</dbReference>
<evidence type="ECO:0000256" key="19">
    <source>
        <dbReference type="ARBA" id="ARBA00071816"/>
    </source>
</evidence>
<dbReference type="FunFam" id="1.10.8.1220:FF:000001">
    <property type="entry name" value="Dynein axonemal heavy chain 5"/>
    <property type="match status" value="1"/>
</dbReference>
<dbReference type="FunFam" id="3.40.50.300:FF:000223">
    <property type="entry name" value="Dynein heavy chain 3, axonemal"/>
    <property type="match status" value="1"/>
</dbReference>
<dbReference type="Pfam" id="PF18199">
    <property type="entry name" value="Dynein_C"/>
    <property type="match status" value="1"/>
</dbReference>
<dbReference type="FunFam" id="3.10.490.20:FF:000001">
    <property type="entry name" value="dynein heavy chain 7, axonemal"/>
    <property type="match status" value="1"/>
</dbReference>
<feature type="domain" description="AAA+ ATPase" evidence="23">
    <location>
        <begin position="1296"/>
        <end position="1399"/>
    </location>
</feature>
<dbReference type="FunFam" id="3.40.50.300:FF:000044">
    <property type="entry name" value="Dynein heavy chain 5, axonemal"/>
    <property type="match status" value="1"/>
</dbReference>
<evidence type="ECO:0000256" key="22">
    <source>
        <dbReference type="SAM" id="Coils"/>
    </source>
</evidence>
<reference evidence="24" key="1">
    <citation type="submission" date="2022-06" db="EMBL/GenBank/DDBJ databases">
        <authorList>
            <person name="Berger JAMES D."/>
            <person name="Berger JAMES D."/>
        </authorList>
    </citation>
    <scope>NUCLEOTIDE SEQUENCE [LARGE SCALE GENOMIC DNA]</scope>
</reference>
<keyword evidence="16" id="KW-0966">Cell projection</keyword>
<evidence type="ECO:0000256" key="5">
    <source>
        <dbReference type="ARBA" id="ARBA00022490"/>
    </source>
</evidence>
<evidence type="ECO:0000256" key="7">
    <source>
        <dbReference type="ARBA" id="ARBA00022737"/>
    </source>
</evidence>
<dbReference type="Pfam" id="PF18198">
    <property type="entry name" value="AAA_lid_11"/>
    <property type="match status" value="1"/>
</dbReference>
<dbReference type="FunFam" id="1.10.472.130:FF:000005">
    <property type="entry name" value="Dynein axonemal heavy chain 7"/>
    <property type="match status" value="1"/>
</dbReference>
<dbReference type="Gene3D" id="3.20.180.20">
    <property type="entry name" value="Dynein heavy chain, N-terminal domain 2"/>
    <property type="match status" value="1"/>
</dbReference>
<feature type="coiled-coil region" evidence="22">
    <location>
        <begin position="601"/>
        <end position="628"/>
    </location>
</feature>
<dbReference type="InterPro" id="IPR024317">
    <property type="entry name" value="Dynein_heavy_chain_D4_dom"/>
</dbReference>
<comment type="subunit">
    <text evidence="18">The dynein complex consists of at least two heavy chains and a number of intermediate and light chains.</text>
</comment>
<evidence type="ECO:0000256" key="3">
    <source>
        <dbReference type="ARBA" id="ARBA00008887"/>
    </source>
</evidence>
<dbReference type="InterPro" id="IPR027417">
    <property type="entry name" value="P-loop_NTPase"/>
</dbReference>
<accession>A0AA85FPX5</accession>
<dbReference type="SMART" id="SM00382">
    <property type="entry name" value="AAA"/>
    <property type="match status" value="3"/>
</dbReference>
<feature type="coiled-coil region" evidence="22">
    <location>
        <begin position="2784"/>
        <end position="2846"/>
    </location>
</feature>
<keyword evidence="12 22" id="KW-0175">Coiled coil</keyword>
<evidence type="ECO:0000259" key="23">
    <source>
        <dbReference type="SMART" id="SM00382"/>
    </source>
</evidence>
<dbReference type="InterPro" id="IPR003593">
    <property type="entry name" value="AAA+_ATPase"/>
</dbReference>
<dbReference type="GO" id="GO:0051959">
    <property type="term" value="F:dynein light intermediate chain binding"/>
    <property type="evidence" value="ECO:0007669"/>
    <property type="project" value="InterPro"/>
</dbReference>
<dbReference type="FunFam" id="3.40.50.300:FF:002141">
    <property type="entry name" value="Dynein heavy chain"/>
    <property type="match status" value="1"/>
</dbReference>
<keyword evidence="15" id="KW-0206">Cytoskeleton</keyword>
<dbReference type="InterPro" id="IPR042228">
    <property type="entry name" value="Dynein_linker_3"/>
</dbReference>
<reference evidence="25" key="2">
    <citation type="submission" date="2023-11" db="UniProtKB">
        <authorList>
            <consortium name="WormBaseParasite"/>
        </authorList>
    </citation>
    <scope>IDENTIFICATION</scope>
</reference>
<dbReference type="InterPro" id="IPR043160">
    <property type="entry name" value="Dynein_C_barrel"/>
</dbReference>
<evidence type="ECO:0000256" key="15">
    <source>
        <dbReference type="ARBA" id="ARBA00023212"/>
    </source>
</evidence>
<dbReference type="FunFam" id="1.10.8.710:FF:000004">
    <property type="entry name" value="Dynein axonemal heavy chain 6"/>
    <property type="match status" value="1"/>
</dbReference>
<evidence type="ECO:0000256" key="10">
    <source>
        <dbReference type="ARBA" id="ARBA00022846"/>
    </source>
</evidence>
<evidence type="ECO:0000256" key="16">
    <source>
        <dbReference type="ARBA" id="ARBA00023273"/>
    </source>
</evidence>
<keyword evidence="8" id="KW-0547">Nucleotide-binding</keyword>
<dbReference type="Pfam" id="PF12774">
    <property type="entry name" value="AAA_6"/>
    <property type="match status" value="1"/>
</dbReference>
<proteinExistence type="inferred from homology"/>
<evidence type="ECO:0000256" key="12">
    <source>
        <dbReference type="ARBA" id="ARBA00023054"/>
    </source>
</evidence>
<evidence type="ECO:0000256" key="6">
    <source>
        <dbReference type="ARBA" id="ARBA00022701"/>
    </source>
</evidence>
<feature type="domain" description="AAA+ ATPase" evidence="23">
    <location>
        <begin position="1577"/>
        <end position="1732"/>
    </location>
</feature>
<evidence type="ECO:0000256" key="2">
    <source>
        <dbReference type="ARBA" id="ARBA00004430"/>
    </source>
</evidence>
<dbReference type="Gene3D" id="1.20.1270.280">
    <property type="match status" value="1"/>
</dbReference>
<evidence type="ECO:0000256" key="13">
    <source>
        <dbReference type="ARBA" id="ARBA00023069"/>
    </source>
</evidence>
<dbReference type="Pfam" id="PF17852">
    <property type="entry name" value="Dynein_AAA_lid"/>
    <property type="match status" value="1"/>
</dbReference>
<dbReference type="PANTHER" id="PTHR22878:SF70">
    <property type="entry name" value="DYNEIN HEAVY CHAIN 2, AXONEMAL"/>
    <property type="match status" value="1"/>
</dbReference>
<dbReference type="FunFam" id="3.40.50.300:FF:005585">
    <property type="entry name" value="Predicted protein"/>
    <property type="match status" value="1"/>
</dbReference>
<dbReference type="GO" id="GO:0003341">
    <property type="term" value="P:cilium movement"/>
    <property type="evidence" value="ECO:0007669"/>
    <property type="project" value="UniProtKB-ARBA"/>
</dbReference>
<dbReference type="FunFam" id="3.20.180.20:FF:000003">
    <property type="entry name" value="Dynein heavy chain 12, axonemal"/>
    <property type="match status" value="1"/>
</dbReference>
<dbReference type="FunFam" id="1.10.8.720:FF:000001">
    <property type="entry name" value="dynein heavy chain 7, axonemal"/>
    <property type="match status" value="1"/>
</dbReference>
<keyword evidence="5" id="KW-0963">Cytoplasm</keyword>
<dbReference type="InterPro" id="IPR042219">
    <property type="entry name" value="AAA_lid_11_sf"/>
</dbReference>
<dbReference type="Gene3D" id="1.10.8.1220">
    <property type="match status" value="1"/>
</dbReference>
<keyword evidence="6" id="KW-0493">Microtubule</keyword>
<organism evidence="24 25">
    <name type="scientific">Schistosoma rodhaini</name>
    <dbReference type="NCBI Taxonomy" id="6188"/>
    <lineage>
        <taxon>Eukaryota</taxon>
        <taxon>Metazoa</taxon>
        <taxon>Spiralia</taxon>
        <taxon>Lophotrochozoa</taxon>
        <taxon>Platyhelminthes</taxon>
        <taxon>Trematoda</taxon>
        <taxon>Digenea</taxon>
        <taxon>Strigeidida</taxon>
        <taxon>Schistosomatoidea</taxon>
        <taxon>Schistosomatidae</taxon>
        <taxon>Schistosoma</taxon>
    </lineage>
</organism>
<dbReference type="Gene3D" id="1.20.920.30">
    <property type="match status" value="1"/>
</dbReference>
<evidence type="ECO:0000256" key="8">
    <source>
        <dbReference type="ARBA" id="ARBA00022741"/>
    </source>
</evidence>
<dbReference type="InterPro" id="IPR035699">
    <property type="entry name" value="AAA_6"/>
</dbReference>
<comment type="similarity">
    <text evidence="3">Belongs to the dynein heavy chain family.</text>
</comment>
<keyword evidence="9" id="KW-0067">ATP-binding</keyword>
<dbReference type="InterPro" id="IPR013602">
    <property type="entry name" value="Dynein_heavy_linker"/>
</dbReference>
<evidence type="ECO:0000256" key="18">
    <source>
        <dbReference type="ARBA" id="ARBA00062885"/>
    </source>
</evidence>
<dbReference type="Pfam" id="PF12781">
    <property type="entry name" value="AAA_9"/>
    <property type="match status" value="1"/>
</dbReference>
<protein>
    <recommendedName>
        <fullName evidence="19">Dynein axonemal heavy chain 7</fullName>
    </recommendedName>
    <alternativeName>
        <fullName evidence="21">Axonemal beta dynein heavy chain 7</fullName>
    </alternativeName>
    <alternativeName>
        <fullName evidence="20">Ciliary dynein heavy chain 7</fullName>
    </alternativeName>
</protein>
<evidence type="ECO:0000256" key="20">
    <source>
        <dbReference type="ARBA" id="ARBA00078543"/>
    </source>
</evidence>
<keyword evidence="7" id="KW-0677">Repeat</keyword>
<evidence type="ECO:0000256" key="4">
    <source>
        <dbReference type="ARBA" id="ARBA00011655"/>
    </source>
</evidence>
<evidence type="ECO:0000256" key="9">
    <source>
        <dbReference type="ARBA" id="ARBA00022840"/>
    </source>
</evidence>
<dbReference type="WBParaSite" id="SRDH1_59390.1">
    <property type="protein sequence ID" value="SRDH1_59390.1"/>
    <property type="gene ID" value="SRDH1_59390"/>
</dbReference>
<evidence type="ECO:0000256" key="11">
    <source>
        <dbReference type="ARBA" id="ARBA00023017"/>
    </source>
</evidence>
<keyword evidence="14" id="KW-0505">Motor protein</keyword>
<dbReference type="Gene3D" id="1.10.8.710">
    <property type="match status" value="1"/>
</dbReference>
<dbReference type="FunFam" id="3.40.50.300:FF:000362">
    <property type="entry name" value="Dynein, axonemal, heavy chain 6"/>
    <property type="match status" value="1"/>
</dbReference>
<dbReference type="FunFam" id="1.20.58.1120:FF:000005">
    <property type="entry name" value="Dynein, axonemal, heavy chain 12"/>
    <property type="match status" value="1"/>
</dbReference>
<dbReference type="InterPro" id="IPR024743">
    <property type="entry name" value="Dynein_HC_stalk"/>
</dbReference>
<dbReference type="GO" id="GO:0045505">
    <property type="term" value="F:dynein intermediate chain binding"/>
    <property type="evidence" value="ECO:0007669"/>
    <property type="project" value="InterPro"/>
</dbReference>
<dbReference type="Gene3D" id="1.10.472.130">
    <property type="match status" value="1"/>
</dbReference>
<evidence type="ECO:0000256" key="17">
    <source>
        <dbReference type="ARBA" id="ARBA00057074"/>
    </source>
</evidence>
<dbReference type="InterPro" id="IPR042222">
    <property type="entry name" value="Dynein_2_N"/>
</dbReference>
<keyword evidence="11" id="KW-0243">Dynein</keyword>
<evidence type="ECO:0000313" key="25">
    <source>
        <dbReference type="WBParaSite" id="SRDH1_59390.1"/>
    </source>
</evidence>
<dbReference type="Gene3D" id="1.10.8.720">
    <property type="entry name" value="Region D6 of dynein motor"/>
    <property type="match status" value="1"/>
</dbReference>
<dbReference type="InterPro" id="IPR043157">
    <property type="entry name" value="Dynein_AAA1S"/>
</dbReference>
<evidence type="ECO:0000256" key="21">
    <source>
        <dbReference type="ARBA" id="ARBA00082102"/>
    </source>
</evidence>
<dbReference type="Gene3D" id="6.10.140.1060">
    <property type="match status" value="1"/>
</dbReference>
<dbReference type="InterPro" id="IPR041228">
    <property type="entry name" value="Dynein_C"/>
</dbReference>
<dbReference type="FunFam" id="1.20.140.100:FF:000004">
    <property type="entry name" value="Dynein axonemal heavy chain 6"/>
    <property type="match status" value="1"/>
</dbReference>
<dbReference type="GO" id="GO:0005874">
    <property type="term" value="C:microtubule"/>
    <property type="evidence" value="ECO:0007669"/>
    <property type="project" value="UniProtKB-KW"/>
</dbReference>
<dbReference type="FunFam" id="1.10.287.2620:FF:000002">
    <property type="entry name" value="Dynein heavy chain 2, axonemal"/>
    <property type="match status" value="1"/>
</dbReference>
<dbReference type="InterPro" id="IPR035706">
    <property type="entry name" value="AAA_9"/>
</dbReference>
<dbReference type="FunFam" id="1.20.920.20:FF:000006">
    <property type="entry name" value="Dynein, axonemal, heavy chain 6"/>
    <property type="match status" value="1"/>
</dbReference>
<feature type="domain" description="AAA+ ATPase" evidence="23">
    <location>
        <begin position="1933"/>
        <end position="2081"/>
    </location>
</feature>